<dbReference type="PIRSF" id="PIRSF028099">
    <property type="entry name" value="DUF1111"/>
    <property type="match status" value="1"/>
</dbReference>
<keyword evidence="7" id="KW-1185">Reference proteome</keyword>
<gene>
    <name evidence="6" type="ORF">GCM10007878_15670</name>
</gene>
<keyword evidence="2 4" id="KW-0479">Metal-binding</keyword>
<evidence type="ECO:0000313" key="7">
    <source>
        <dbReference type="Proteomes" id="UP001156682"/>
    </source>
</evidence>
<evidence type="ECO:0000256" key="4">
    <source>
        <dbReference type="PROSITE-ProRule" id="PRU00433"/>
    </source>
</evidence>
<evidence type="ECO:0000313" key="6">
    <source>
        <dbReference type="EMBL" id="GLR64129.1"/>
    </source>
</evidence>
<accession>A0ABQ5ZVT6</accession>
<name>A0ABQ5ZVT6_9GAMM</name>
<evidence type="ECO:0000256" key="2">
    <source>
        <dbReference type="ARBA" id="ARBA00022723"/>
    </source>
</evidence>
<feature type="domain" description="Cytochrome c" evidence="5">
    <location>
        <begin position="332"/>
        <end position="463"/>
    </location>
</feature>
<dbReference type="EMBL" id="BSOR01000027">
    <property type="protein sequence ID" value="GLR64129.1"/>
    <property type="molecule type" value="Genomic_DNA"/>
</dbReference>
<feature type="domain" description="Cytochrome c" evidence="5">
    <location>
        <begin position="45"/>
        <end position="155"/>
    </location>
</feature>
<dbReference type="SUPFAM" id="SSF46626">
    <property type="entry name" value="Cytochrome c"/>
    <property type="match status" value="1"/>
</dbReference>
<dbReference type="PANTHER" id="PTHR30600:SF4">
    <property type="entry name" value="CYTOCHROME C DOMAIN-CONTAINING PROTEIN"/>
    <property type="match status" value="1"/>
</dbReference>
<keyword evidence="1 4" id="KW-0349">Heme</keyword>
<dbReference type="InterPro" id="IPR010538">
    <property type="entry name" value="DHOR"/>
</dbReference>
<reference evidence="7" key="1">
    <citation type="journal article" date="2019" name="Int. J. Syst. Evol. Microbiol.">
        <title>The Global Catalogue of Microorganisms (GCM) 10K type strain sequencing project: providing services to taxonomists for standard genome sequencing and annotation.</title>
        <authorList>
            <consortium name="The Broad Institute Genomics Platform"/>
            <consortium name="The Broad Institute Genome Sequencing Center for Infectious Disease"/>
            <person name="Wu L."/>
            <person name="Ma J."/>
        </authorList>
    </citation>
    <scope>NUCLEOTIDE SEQUENCE [LARGE SCALE GENOMIC DNA]</scope>
    <source>
        <strain evidence="7">NBRC 100033</strain>
    </source>
</reference>
<comment type="caution">
    <text evidence="6">The sequence shown here is derived from an EMBL/GenBank/DDBJ whole genome shotgun (WGS) entry which is preliminary data.</text>
</comment>
<dbReference type="Proteomes" id="UP001156682">
    <property type="component" value="Unassembled WGS sequence"/>
</dbReference>
<keyword evidence="3 4" id="KW-0408">Iron</keyword>
<organism evidence="6 7">
    <name type="scientific">Marinospirillum insulare</name>
    <dbReference type="NCBI Taxonomy" id="217169"/>
    <lineage>
        <taxon>Bacteria</taxon>
        <taxon>Pseudomonadati</taxon>
        <taxon>Pseudomonadota</taxon>
        <taxon>Gammaproteobacteria</taxon>
        <taxon>Oceanospirillales</taxon>
        <taxon>Oceanospirillaceae</taxon>
        <taxon>Marinospirillum</taxon>
    </lineage>
</organism>
<proteinExistence type="predicted"/>
<dbReference type="InterPro" id="IPR036909">
    <property type="entry name" value="Cyt_c-like_dom_sf"/>
</dbReference>
<dbReference type="InterPro" id="IPR051395">
    <property type="entry name" value="Cytochrome_c_Peroxidase/MauG"/>
</dbReference>
<dbReference type="Gene3D" id="1.10.760.10">
    <property type="entry name" value="Cytochrome c-like domain"/>
    <property type="match status" value="1"/>
</dbReference>
<evidence type="ECO:0000256" key="3">
    <source>
        <dbReference type="ARBA" id="ARBA00023004"/>
    </source>
</evidence>
<evidence type="ECO:0000259" key="5">
    <source>
        <dbReference type="PROSITE" id="PS51007"/>
    </source>
</evidence>
<dbReference type="InterPro" id="IPR009056">
    <property type="entry name" value="Cyt_c-like_dom"/>
</dbReference>
<dbReference type="PANTHER" id="PTHR30600">
    <property type="entry name" value="CYTOCHROME C PEROXIDASE-RELATED"/>
    <property type="match status" value="1"/>
</dbReference>
<evidence type="ECO:0000256" key="1">
    <source>
        <dbReference type="ARBA" id="ARBA00022617"/>
    </source>
</evidence>
<protein>
    <recommendedName>
        <fullName evidence="5">Cytochrome c domain-containing protein</fullName>
    </recommendedName>
</protein>
<dbReference type="PROSITE" id="PS51007">
    <property type="entry name" value="CYTC"/>
    <property type="match status" value="2"/>
</dbReference>
<sequence>MLLLVVSSWLNATPLLPGGETTATHLKGRHSFSQPANNMSLEERMDFNLGQAIFGKLWVSSPASTTASDGLGPLYNARSCLRCHVNNGRGKPPEPDTVNANARSLFLRLSIPPQNSDHQKILASGKVAAIPEPVYGGQLQDQSIQGLAAEGRVSLTYTYSTLTLAGGEQVELRQPHYSIRQLAYGDLHPQVQTSARVTPPMLGLGLLEAIPESELEKNVATQKAHPVIAGKLNRVWDHQAQKTAVGRFGWKAIHPSIKQQNAAAFIEDIGISTTIFPQGYGGCTSAQTDCRLLPDGNSEHLGGVEASPVMTQVLEFYTQTLAVPPRRNAQDAPVLAGEKLFKQLDCAACHRPHYTTAKNAQPLLASQSIWPYTDLLLHDMGEGLADNHSEFLAKGSQWRTPPLWGVGLTQLISGHSQLLHDGRARSIQEAILWHGGEAEASKQQFITLPKHQRQQLIKFVESL</sequence>
<dbReference type="Pfam" id="PF06537">
    <property type="entry name" value="DHOR"/>
    <property type="match status" value="1"/>
</dbReference>